<keyword evidence="10" id="KW-1185">Reference proteome</keyword>
<dbReference type="GO" id="GO:0005524">
    <property type="term" value="F:ATP binding"/>
    <property type="evidence" value="ECO:0007669"/>
    <property type="project" value="InterPro"/>
</dbReference>
<protein>
    <recommendedName>
        <fullName evidence="8">Protein kinase domain-containing protein</fullName>
    </recommendedName>
</protein>
<dbReference type="InterPro" id="IPR032675">
    <property type="entry name" value="LRR_dom_sf"/>
</dbReference>
<feature type="domain" description="Protein kinase" evidence="8">
    <location>
        <begin position="414"/>
        <end position="685"/>
    </location>
</feature>
<feature type="transmembrane region" description="Helical" evidence="6">
    <location>
        <begin position="312"/>
        <end position="336"/>
    </location>
</feature>
<dbReference type="CDD" id="cd14066">
    <property type="entry name" value="STKc_IRAK"/>
    <property type="match status" value="1"/>
</dbReference>
<dbReference type="GO" id="GO:0016020">
    <property type="term" value="C:membrane"/>
    <property type="evidence" value="ECO:0007669"/>
    <property type="project" value="UniProtKB-SubCell"/>
</dbReference>
<evidence type="ECO:0000256" key="7">
    <source>
        <dbReference type="SAM" id="SignalP"/>
    </source>
</evidence>
<dbReference type="InterPro" id="IPR000719">
    <property type="entry name" value="Prot_kinase_dom"/>
</dbReference>
<dbReference type="PANTHER" id="PTHR48056">
    <property type="entry name" value="LRR RECEPTOR-LIKE SERINE/THREONINE-PROTEIN KINASE-RELATED"/>
    <property type="match status" value="1"/>
</dbReference>
<dbReference type="InterPro" id="IPR055414">
    <property type="entry name" value="LRR_R13L4/SHOC2-like"/>
</dbReference>
<comment type="subcellular location">
    <subcellularLocation>
        <location evidence="1">Membrane</location>
        <topology evidence="1">Single-pass membrane protein</topology>
    </subcellularLocation>
</comment>
<evidence type="ECO:0000259" key="8">
    <source>
        <dbReference type="PROSITE" id="PS50011"/>
    </source>
</evidence>
<dbReference type="InterPro" id="IPR011009">
    <property type="entry name" value="Kinase-like_dom_sf"/>
</dbReference>
<reference evidence="9 10" key="1">
    <citation type="journal article" date="2022" name="Nat. Genet.">
        <title>Improved pea reference genome and pan-genome highlight genomic features and evolutionary characteristics.</title>
        <authorList>
            <person name="Yang T."/>
            <person name="Liu R."/>
            <person name="Luo Y."/>
            <person name="Hu S."/>
            <person name="Wang D."/>
            <person name="Wang C."/>
            <person name="Pandey M.K."/>
            <person name="Ge S."/>
            <person name="Xu Q."/>
            <person name="Li N."/>
            <person name="Li G."/>
            <person name="Huang Y."/>
            <person name="Saxena R.K."/>
            <person name="Ji Y."/>
            <person name="Li M."/>
            <person name="Yan X."/>
            <person name="He Y."/>
            <person name="Liu Y."/>
            <person name="Wang X."/>
            <person name="Xiang C."/>
            <person name="Varshney R.K."/>
            <person name="Ding H."/>
            <person name="Gao S."/>
            <person name="Zong X."/>
        </authorList>
    </citation>
    <scope>NUCLEOTIDE SEQUENCE [LARGE SCALE GENOMIC DNA]</scope>
    <source>
        <strain evidence="9 10">cv. Zhongwan 6</strain>
    </source>
</reference>
<keyword evidence="5" id="KW-0325">Glycoprotein</keyword>
<dbReference type="PANTHER" id="PTHR48056:SF37">
    <property type="entry name" value="PROTEIN KINASE DOMAIN-CONTAINING PROTEIN"/>
    <property type="match status" value="1"/>
</dbReference>
<dbReference type="SUPFAM" id="SSF56112">
    <property type="entry name" value="Protein kinase-like (PK-like)"/>
    <property type="match status" value="1"/>
</dbReference>
<feature type="signal peptide" evidence="7">
    <location>
        <begin position="1"/>
        <end position="28"/>
    </location>
</feature>
<dbReference type="Proteomes" id="UP001058974">
    <property type="component" value="Chromosome 3"/>
</dbReference>
<keyword evidence="2" id="KW-0433">Leucine-rich repeat</keyword>
<dbReference type="Pfam" id="PF23598">
    <property type="entry name" value="LRR_14"/>
    <property type="match status" value="1"/>
</dbReference>
<dbReference type="Gramene" id="Psat03G0501300-T1">
    <property type="protein sequence ID" value="KAI5430638.1"/>
    <property type="gene ID" value="KIW84_035013"/>
</dbReference>
<dbReference type="PROSITE" id="PS50011">
    <property type="entry name" value="PROTEIN_KINASE_DOM"/>
    <property type="match status" value="1"/>
</dbReference>
<evidence type="ECO:0000313" key="9">
    <source>
        <dbReference type="EMBL" id="KAI5430638.1"/>
    </source>
</evidence>
<evidence type="ECO:0000313" key="10">
    <source>
        <dbReference type="Proteomes" id="UP001058974"/>
    </source>
</evidence>
<evidence type="ECO:0000256" key="3">
    <source>
        <dbReference type="ARBA" id="ARBA00022729"/>
    </source>
</evidence>
<evidence type="ECO:0000256" key="2">
    <source>
        <dbReference type="ARBA" id="ARBA00022614"/>
    </source>
</evidence>
<dbReference type="InterPro" id="IPR001245">
    <property type="entry name" value="Ser-Thr/Tyr_kinase_cat_dom"/>
</dbReference>
<keyword evidence="3 7" id="KW-0732">Signal</keyword>
<name>A0A9D4Y2I7_PEA</name>
<dbReference type="Gene3D" id="3.30.200.20">
    <property type="entry name" value="Phosphorylase Kinase, domain 1"/>
    <property type="match status" value="1"/>
</dbReference>
<evidence type="ECO:0000256" key="5">
    <source>
        <dbReference type="ARBA" id="ARBA00023180"/>
    </source>
</evidence>
<organism evidence="9 10">
    <name type="scientific">Pisum sativum</name>
    <name type="common">Garden pea</name>
    <name type="synonym">Lathyrus oleraceus</name>
    <dbReference type="NCBI Taxonomy" id="3888"/>
    <lineage>
        <taxon>Eukaryota</taxon>
        <taxon>Viridiplantae</taxon>
        <taxon>Streptophyta</taxon>
        <taxon>Embryophyta</taxon>
        <taxon>Tracheophyta</taxon>
        <taxon>Spermatophyta</taxon>
        <taxon>Magnoliopsida</taxon>
        <taxon>eudicotyledons</taxon>
        <taxon>Gunneridae</taxon>
        <taxon>Pentapetalae</taxon>
        <taxon>rosids</taxon>
        <taxon>fabids</taxon>
        <taxon>Fabales</taxon>
        <taxon>Fabaceae</taxon>
        <taxon>Papilionoideae</taxon>
        <taxon>50 kb inversion clade</taxon>
        <taxon>NPAAA clade</taxon>
        <taxon>Hologalegina</taxon>
        <taxon>IRL clade</taxon>
        <taxon>Fabeae</taxon>
        <taxon>Lathyrus</taxon>
    </lineage>
</organism>
<dbReference type="EMBL" id="JAMSHJ010000003">
    <property type="protein sequence ID" value="KAI5430638.1"/>
    <property type="molecule type" value="Genomic_DNA"/>
</dbReference>
<gene>
    <name evidence="9" type="ORF">KIW84_035013</name>
</gene>
<dbReference type="FunFam" id="3.30.200.20:FF:000371">
    <property type="entry name" value="Protein NSP-INTERACTING KINASE 2"/>
    <property type="match status" value="1"/>
</dbReference>
<sequence>ILENFHQKLNMFPLLFLLLKLQIFLIHASQSLSEHYTLIAIKESLDPENRVLFSWNTDSDPCSGTFEGVACNQQGLVTNISLQGKGLSGKIPSVIGSLKSLTGLYLHFNALNGILPKEIAGLSQLSDLYLNVNNLSGAIPREIGNMSNLQVLQLSYNELNGSIPTELGRLEKLSVLSLQYNHLRGAIPASLGELERLERLDLSFNTLFGPIPVTLSYAPKLQTLDVRNNSLSGNIPLDLKRLEEGFKYSNNRGLCGTGFANLDSCQIVSNSDPIRPEPYVPTKNSTIDYPTSPEQTAKNCGNADCRRRSESLIIALIFVMIGVIFVSSVTALFLILRYRRQKQKIGNTGEISNSRRLSTDKIKEVCRKNASRLISLEYSNGWDPLSRNLSGYSQEFLESFMFNLEEVDRATQCFSELNLLTKSNISANYRGILRNGSVVVIKCVAKTSCKSDETEFLKGLKILTSLKHDNLVRLRGFCCSKGRGECFLVYDFVSNGSLSKYLDVKRGSDEVLEWSTRVSIIHGIAKGIGYLHGKKGSKHYSLVHQNISAEKVLLDSRYNSLLADSGLHKLLADDVVFSTLKASAAMGYLAPEYATTGRFTEKSDVYAFGVIVFQLLIGKHDITLLSRQWEETGNLKDIIDENLEGNFLESEAEKLARLALVCTNESPHLRPTMEDIMRELCDDKW</sequence>
<dbReference type="GO" id="GO:0004674">
    <property type="term" value="F:protein serine/threonine kinase activity"/>
    <property type="evidence" value="ECO:0007669"/>
    <property type="project" value="UniProtKB-EC"/>
</dbReference>
<keyword evidence="6" id="KW-0812">Transmembrane</keyword>
<comment type="caution">
    <text evidence="9">The sequence shown here is derived from an EMBL/GenBank/DDBJ whole genome shotgun (WGS) entry which is preliminary data.</text>
</comment>
<dbReference type="Gene3D" id="3.80.10.10">
    <property type="entry name" value="Ribonuclease Inhibitor"/>
    <property type="match status" value="2"/>
</dbReference>
<dbReference type="FunFam" id="3.80.10.10:FF:000379">
    <property type="entry name" value="Protein NSP-INTERACTING KINASE 2"/>
    <property type="match status" value="1"/>
</dbReference>
<proteinExistence type="predicted"/>
<dbReference type="Gene3D" id="1.10.510.10">
    <property type="entry name" value="Transferase(Phosphotransferase) domain 1"/>
    <property type="match status" value="1"/>
</dbReference>
<keyword evidence="6" id="KW-0472">Membrane</keyword>
<dbReference type="InterPro" id="IPR013210">
    <property type="entry name" value="LRR_N_plant-typ"/>
</dbReference>
<dbReference type="Pfam" id="PF07714">
    <property type="entry name" value="PK_Tyr_Ser-Thr"/>
    <property type="match status" value="1"/>
</dbReference>
<accession>A0A9D4Y2I7</accession>
<keyword evidence="6" id="KW-1133">Transmembrane helix</keyword>
<dbReference type="SUPFAM" id="SSF52058">
    <property type="entry name" value="L domain-like"/>
    <property type="match status" value="1"/>
</dbReference>
<evidence type="ECO:0000256" key="6">
    <source>
        <dbReference type="SAM" id="Phobius"/>
    </source>
</evidence>
<feature type="non-terminal residue" evidence="9">
    <location>
        <position position="1"/>
    </location>
</feature>
<feature type="chain" id="PRO_5038404765" description="Protein kinase domain-containing protein" evidence="7">
    <location>
        <begin position="29"/>
        <end position="685"/>
    </location>
</feature>
<keyword evidence="4" id="KW-0677">Repeat</keyword>
<dbReference type="InterPro" id="IPR050647">
    <property type="entry name" value="Plant_LRR-RLKs"/>
</dbReference>
<evidence type="ECO:0000256" key="1">
    <source>
        <dbReference type="ARBA" id="ARBA00004167"/>
    </source>
</evidence>
<dbReference type="GO" id="GO:0033612">
    <property type="term" value="F:receptor serine/threonine kinase binding"/>
    <property type="evidence" value="ECO:0007669"/>
    <property type="project" value="TreeGrafter"/>
</dbReference>
<dbReference type="AlphaFoldDB" id="A0A9D4Y2I7"/>
<evidence type="ECO:0000256" key="4">
    <source>
        <dbReference type="ARBA" id="ARBA00022737"/>
    </source>
</evidence>
<dbReference type="Pfam" id="PF08263">
    <property type="entry name" value="LRRNT_2"/>
    <property type="match status" value="1"/>
</dbReference>